<dbReference type="InterPro" id="IPR044816">
    <property type="entry name" value="BURP"/>
</dbReference>
<gene>
    <name evidence="3" type="ORF">SEVIR_2G043400v2</name>
</gene>
<dbReference type="PANTHER" id="PTHR31236:SF27">
    <property type="entry name" value="BURP DOMAIN-CONTAINING PROTEIN 4"/>
    <property type="match status" value="1"/>
</dbReference>
<evidence type="ECO:0000259" key="2">
    <source>
        <dbReference type="PROSITE" id="PS51277"/>
    </source>
</evidence>
<dbReference type="InterPro" id="IPR004873">
    <property type="entry name" value="BURP_dom"/>
</dbReference>
<evidence type="ECO:0000313" key="3">
    <source>
        <dbReference type="EMBL" id="TKW30515.1"/>
    </source>
</evidence>
<dbReference type="EMBL" id="CM016553">
    <property type="protein sequence ID" value="TKW30515.1"/>
    <property type="molecule type" value="Genomic_DNA"/>
</dbReference>
<feature type="domain" description="BURP" evidence="2">
    <location>
        <begin position="77"/>
        <end position="236"/>
    </location>
</feature>
<feature type="compositionally biased region" description="Polar residues" evidence="1">
    <location>
        <begin position="9"/>
        <end position="29"/>
    </location>
</feature>
<dbReference type="Pfam" id="PF03181">
    <property type="entry name" value="BURP"/>
    <property type="match status" value="1"/>
</dbReference>
<sequence>MKWDMRQPSHATDTSSFKQEAYPSQQHSGPSALGSSFFAKPTRPPYPVEWTAPVLAASDVAEKPARVHGMHVEPGMLLLRRSLSPGAILPEGTRFAGDAVAPAPPRFVSSAAADAIPVGYKQLDTILGMFRIPRGSRTADQVAATLRTCEEPSSEPHTCTTSQQAAAAFTAGALGTSAPRAVVTIVHGEEAAGARYTVALDGVARIGGGGGGKAVVPCHPRCPTRTWSTTATGRPA</sequence>
<evidence type="ECO:0000313" key="4">
    <source>
        <dbReference type="Proteomes" id="UP000298652"/>
    </source>
</evidence>
<dbReference type="PROSITE" id="PS51277">
    <property type="entry name" value="BURP"/>
    <property type="match status" value="1"/>
</dbReference>
<dbReference type="Proteomes" id="UP000298652">
    <property type="component" value="Chromosome 2"/>
</dbReference>
<keyword evidence="4" id="KW-1185">Reference proteome</keyword>
<name>A0A4U6VNQ8_SETVI</name>
<dbReference type="AlphaFoldDB" id="A0A4U6VNQ8"/>
<feature type="region of interest" description="Disordered" evidence="1">
    <location>
        <begin position="1"/>
        <end position="38"/>
    </location>
</feature>
<dbReference type="Gramene" id="TKW30515">
    <property type="protein sequence ID" value="TKW30515"/>
    <property type="gene ID" value="SEVIR_2G043400v2"/>
</dbReference>
<evidence type="ECO:0000256" key="1">
    <source>
        <dbReference type="SAM" id="MobiDB-lite"/>
    </source>
</evidence>
<organism evidence="3 4">
    <name type="scientific">Setaria viridis</name>
    <name type="common">Green bristlegrass</name>
    <name type="synonym">Setaria italica subsp. viridis</name>
    <dbReference type="NCBI Taxonomy" id="4556"/>
    <lineage>
        <taxon>Eukaryota</taxon>
        <taxon>Viridiplantae</taxon>
        <taxon>Streptophyta</taxon>
        <taxon>Embryophyta</taxon>
        <taxon>Tracheophyta</taxon>
        <taxon>Spermatophyta</taxon>
        <taxon>Magnoliopsida</taxon>
        <taxon>Liliopsida</taxon>
        <taxon>Poales</taxon>
        <taxon>Poaceae</taxon>
        <taxon>PACMAD clade</taxon>
        <taxon>Panicoideae</taxon>
        <taxon>Panicodae</taxon>
        <taxon>Paniceae</taxon>
        <taxon>Cenchrinae</taxon>
        <taxon>Setaria</taxon>
    </lineage>
</organism>
<protein>
    <recommendedName>
        <fullName evidence="2">BURP domain-containing protein</fullName>
    </recommendedName>
</protein>
<reference evidence="3" key="1">
    <citation type="submission" date="2019-03" db="EMBL/GenBank/DDBJ databases">
        <title>WGS assembly of Setaria viridis.</title>
        <authorList>
            <person name="Huang P."/>
            <person name="Jenkins J."/>
            <person name="Grimwood J."/>
            <person name="Barry K."/>
            <person name="Healey A."/>
            <person name="Mamidi S."/>
            <person name="Sreedasyam A."/>
            <person name="Shu S."/>
            <person name="Feldman M."/>
            <person name="Wu J."/>
            <person name="Yu Y."/>
            <person name="Chen C."/>
            <person name="Johnson J."/>
            <person name="Rokhsar D."/>
            <person name="Baxter I."/>
            <person name="Schmutz J."/>
            <person name="Brutnell T."/>
            <person name="Kellogg E."/>
        </authorList>
    </citation>
    <scope>NUCLEOTIDE SEQUENCE [LARGE SCALE GENOMIC DNA]</scope>
</reference>
<dbReference type="PANTHER" id="PTHR31236">
    <property type="entry name" value="BURP DOMAIN PROTEIN USPL1-LIKE"/>
    <property type="match status" value="1"/>
</dbReference>
<proteinExistence type="predicted"/>
<accession>A0A4U6VNQ8</accession>